<comment type="subcellular location">
    <subcellularLocation>
        <location evidence="1">Cell membrane</location>
        <topology evidence="1">Multi-pass membrane protein</topology>
    </subcellularLocation>
</comment>
<dbReference type="PANTHER" id="PTHR43266">
    <property type="entry name" value="MACROLIDE-EFFLUX PROTEIN"/>
    <property type="match status" value="1"/>
</dbReference>
<evidence type="ECO:0000256" key="6">
    <source>
        <dbReference type="ARBA" id="ARBA00023136"/>
    </source>
</evidence>
<dbReference type="InterPro" id="IPR020846">
    <property type="entry name" value="MFS_dom"/>
</dbReference>
<keyword evidence="5 7" id="KW-1133">Transmembrane helix</keyword>
<feature type="transmembrane region" description="Helical" evidence="7">
    <location>
        <begin position="164"/>
        <end position="183"/>
    </location>
</feature>
<dbReference type="EMBL" id="JACDUU010000001">
    <property type="protein sequence ID" value="MBA2870578.1"/>
    <property type="molecule type" value="Genomic_DNA"/>
</dbReference>
<protein>
    <submittedName>
        <fullName evidence="9">Putative MFS family arabinose efflux permease</fullName>
    </submittedName>
</protein>
<proteinExistence type="predicted"/>
<keyword evidence="3" id="KW-1003">Cell membrane</keyword>
<dbReference type="Gene3D" id="1.20.1250.20">
    <property type="entry name" value="MFS general substrate transporter like domains"/>
    <property type="match status" value="1"/>
</dbReference>
<dbReference type="Proteomes" id="UP000580891">
    <property type="component" value="Unassembled WGS sequence"/>
</dbReference>
<feature type="transmembrane region" description="Helical" evidence="7">
    <location>
        <begin position="250"/>
        <end position="274"/>
    </location>
</feature>
<organism evidence="9 10">
    <name type="scientific">[Anoxybacillus] calidus</name>
    <dbReference type="NCBI Taxonomy" id="575178"/>
    <lineage>
        <taxon>Bacteria</taxon>
        <taxon>Bacillati</taxon>
        <taxon>Bacillota</taxon>
        <taxon>Bacilli</taxon>
        <taxon>Bacillales</taxon>
        <taxon>Anoxybacillaceae</taxon>
        <taxon>Paranoxybacillus</taxon>
    </lineage>
</organism>
<feature type="transmembrane region" description="Helical" evidence="7">
    <location>
        <begin position="189"/>
        <end position="211"/>
    </location>
</feature>
<feature type="transmembrane region" description="Helical" evidence="7">
    <location>
        <begin position="223"/>
        <end position="244"/>
    </location>
</feature>
<evidence type="ECO:0000256" key="7">
    <source>
        <dbReference type="SAM" id="Phobius"/>
    </source>
</evidence>
<reference evidence="9 10" key="1">
    <citation type="submission" date="2020-07" db="EMBL/GenBank/DDBJ databases">
        <title>Genomic Encyclopedia of Type Strains, Phase IV (KMG-IV): sequencing the most valuable type-strain genomes for metagenomic binning, comparative biology and taxonomic classification.</title>
        <authorList>
            <person name="Goeker M."/>
        </authorList>
    </citation>
    <scope>NUCLEOTIDE SEQUENCE [LARGE SCALE GENOMIC DNA]</scope>
    <source>
        <strain evidence="9 10">DSM 25220</strain>
    </source>
</reference>
<evidence type="ECO:0000259" key="8">
    <source>
        <dbReference type="PROSITE" id="PS50850"/>
    </source>
</evidence>
<evidence type="ECO:0000256" key="2">
    <source>
        <dbReference type="ARBA" id="ARBA00022448"/>
    </source>
</evidence>
<comment type="caution">
    <text evidence="9">The sequence shown here is derived from an EMBL/GenBank/DDBJ whole genome shotgun (WGS) entry which is preliminary data.</text>
</comment>
<feature type="transmembrane region" description="Helical" evidence="7">
    <location>
        <begin position="98"/>
        <end position="116"/>
    </location>
</feature>
<dbReference type="GO" id="GO:0022857">
    <property type="term" value="F:transmembrane transporter activity"/>
    <property type="evidence" value="ECO:0007669"/>
    <property type="project" value="InterPro"/>
</dbReference>
<dbReference type="AlphaFoldDB" id="A0A7W0BU99"/>
<dbReference type="InterPro" id="IPR011701">
    <property type="entry name" value="MFS"/>
</dbReference>
<dbReference type="PROSITE" id="PS50850">
    <property type="entry name" value="MFS"/>
    <property type="match status" value="1"/>
</dbReference>
<dbReference type="InterPro" id="IPR036259">
    <property type="entry name" value="MFS_trans_sf"/>
</dbReference>
<keyword evidence="4 7" id="KW-0812">Transmembrane</keyword>
<evidence type="ECO:0000313" key="9">
    <source>
        <dbReference type="EMBL" id="MBA2870578.1"/>
    </source>
</evidence>
<dbReference type="CDD" id="cd06173">
    <property type="entry name" value="MFS_MefA_like"/>
    <property type="match status" value="1"/>
</dbReference>
<dbReference type="Pfam" id="PF07690">
    <property type="entry name" value="MFS_1"/>
    <property type="match status" value="1"/>
</dbReference>
<feature type="transmembrane region" description="Helical" evidence="7">
    <location>
        <begin position="43"/>
        <end position="62"/>
    </location>
</feature>
<keyword evidence="10" id="KW-1185">Reference proteome</keyword>
<gene>
    <name evidence="9" type="ORF">HNQ85_000836</name>
</gene>
<evidence type="ECO:0000256" key="5">
    <source>
        <dbReference type="ARBA" id="ARBA00022989"/>
    </source>
</evidence>
<sequence length="296" mass="32944">MTQLIPPNHRKRFNSLHHLMTSGAFLLGPGIAGLLFIVGSPIIAIYMNALSFLISAIILFFLPNLETTQMNADDHSLSFKILLADWKEVLKYTRQAKYMMCVYFLFNSCIVLATAIDSQEVVFTRQVLHLSESSYGVLVSIAGAGVVVGSLMNSIIVKWLQTRFLIGVGTTFIAIGYLIYAFFTTFFMAAVGFFLLAFFLSFANTGFLTFYQNNIPVDMMGRVSSVFGMFLAILQIAATLAIGFTGDLLSVRMVVVFGSVAMFILAFILFWMTLLPSKGKYYRDIQEQPFNVMNSG</sequence>
<name>A0A7W0BU99_9BACL</name>
<feature type="domain" description="Major facilitator superfamily (MFS) profile" evidence="8">
    <location>
        <begin position="1"/>
        <end position="279"/>
    </location>
</feature>
<keyword evidence="6 7" id="KW-0472">Membrane</keyword>
<evidence type="ECO:0000256" key="1">
    <source>
        <dbReference type="ARBA" id="ARBA00004651"/>
    </source>
</evidence>
<dbReference type="PANTHER" id="PTHR43266:SF2">
    <property type="entry name" value="MAJOR FACILITATOR SUPERFAMILY (MFS) PROFILE DOMAIN-CONTAINING PROTEIN"/>
    <property type="match status" value="1"/>
</dbReference>
<evidence type="ECO:0000256" key="4">
    <source>
        <dbReference type="ARBA" id="ARBA00022692"/>
    </source>
</evidence>
<dbReference type="SUPFAM" id="SSF103473">
    <property type="entry name" value="MFS general substrate transporter"/>
    <property type="match status" value="1"/>
</dbReference>
<keyword evidence="2" id="KW-0813">Transport</keyword>
<feature type="transmembrane region" description="Helical" evidence="7">
    <location>
        <begin position="16"/>
        <end position="37"/>
    </location>
</feature>
<evidence type="ECO:0000313" key="10">
    <source>
        <dbReference type="Proteomes" id="UP000580891"/>
    </source>
</evidence>
<dbReference type="GO" id="GO:0005886">
    <property type="term" value="C:plasma membrane"/>
    <property type="evidence" value="ECO:0007669"/>
    <property type="project" value="UniProtKB-SubCell"/>
</dbReference>
<accession>A0A7W0BU99</accession>
<feature type="transmembrane region" description="Helical" evidence="7">
    <location>
        <begin position="136"/>
        <end position="157"/>
    </location>
</feature>
<evidence type="ECO:0000256" key="3">
    <source>
        <dbReference type="ARBA" id="ARBA00022475"/>
    </source>
</evidence>